<proteinExistence type="predicted"/>
<evidence type="ECO:0000313" key="6">
    <source>
        <dbReference type="Proteomes" id="UP000238479"/>
    </source>
</evidence>
<dbReference type="EMBL" id="PDCK01000039">
    <property type="protein sequence ID" value="PRQ54609.1"/>
    <property type="molecule type" value="Genomic_DNA"/>
</dbReference>
<gene>
    <name evidence="5" type="ORF">RchiOBHm_Chr1g0315581</name>
</gene>
<dbReference type="SUPFAM" id="SSF53187">
    <property type="entry name" value="Zn-dependent exopeptidases"/>
    <property type="match status" value="1"/>
</dbReference>
<dbReference type="Gramene" id="PRQ54609">
    <property type="protein sequence ID" value="PRQ54609"/>
    <property type="gene ID" value="RchiOBHm_Chr1g0315581"/>
</dbReference>
<dbReference type="PROSITE" id="PS51257">
    <property type="entry name" value="PROKAR_LIPOPROTEIN"/>
    <property type="match status" value="1"/>
</dbReference>
<evidence type="ECO:0000256" key="2">
    <source>
        <dbReference type="ARBA" id="ARBA00022801"/>
    </source>
</evidence>
<accession>A0A2P6S7I2</accession>
<dbReference type="Gene3D" id="3.40.630.10">
    <property type="entry name" value="Zn peptidases"/>
    <property type="match status" value="2"/>
</dbReference>
<dbReference type="PANTHER" id="PTHR32494:SF19">
    <property type="entry name" value="ALLANTOATE DEIMINASE-RELATED"/>
    <property type="match status" value="1"/>
</dbReference>
<keyword evidence="6" id="KW-1185">Reference proteome</keyword>
<dbReference type="GO" id="GO:0046872">
    <property type="term" value="F:metal ion binding"/>
    <property type="evidence" value="ECO:0007669"/>
    <property type="project" value="UniProtKB-KW"/>
</dbReference>
<sequence>MTVVTRVSQRTHSAISPTSVLALACPFLLLVSSPITPCFGFSGVGQEDERNRGGDLYQEILRDEAVARLHQLGKVSDGDGYLERIFMTPAAVRAGSLILEWMEDAGLRTWVDCLGNVHGRVEGTNASAEVLILGSHLDTIVDAGIFDGSLGIISVVSVLKVLSIDGKLGELKWAVESTFIGSAAIAKILPVSGLQITDKSGVTIQEAPKKNSIAVTEEHLQQLRYDPKSVWGYVEIHIEQGPVLEWVGFPLGVVKGIAGQTRLKVTFTVDLRAIDDMGREAVVCELFNRLYQICDRRSVSCTIDRKHDANAVICDFELTLKLKSAAYLGLKRMTGSVQDEVHVLMSGAGHDAMALSHLTKVCYL</sequence>
<feature type="chain" id="PRO_5015149702" evidence="3">
    <location>
        <begin position="41"/>
        <end position="364"/>
    </location>
</feature>
<evidence type="ECO:0000256" key="3">
    <source>
        <dbReference type="SAM" id="SignalP"/>
    </source>
</evidence>
<comment type="caution">
    <text evidence="5">The sequence shown here is derived from an EMBL/GenBank/DDBJ whole genome shotgun (WGS) entry which is preliminary data.</text>
</comment>
<protein>
    <submittedName>
        <fullName evidence="5">Putative allantoate deiminase</fullName>
        <ecNumber evidence="5">3.5.3.9</ecNumber>
    </submittedName>
</protein>
<dbReference type="AlphaFoldDB" id="A0A2P6S7I2"/>
<evidence type="ECO:0000313" key="5">
    <source>
        <dbReference type="EMBL" id="PRQ54609.1"/>
    </source>
</evidence>
<dbReference type="InterPro" id="IPR010158">
    <property type="entry name" value="Amidase_Cbmase"/>
</dbReference>
<dbReference type="Pfam" id="PF04389">
    <property type="entry name" value="Peptidase_M28"/>
    <property type="match status" value="1"/>
</dbReference>
<feature type="domain" description="Peptidase M28" evidence="4">
    <location>
        <begin position="116"/>
        <end position="163"/>
    </location>
</feature>
<reference evidence="5 6" key="1">
    <citation type="journal article" date="2018" name="Nat. Genet.">
        <title>The Rosa genome provides new insights in the design of modern roses.</title>
        <authorList>
            <person name="Bendahmane M."/>
        </authorList>
    </citation>
    <scope>NUCLEOTIDE SEQUENCE [LARGE SCALE GENOMIC DNA]</scope>
    <source>
        <strain evidence="6">cv. Old Blush</strain>
    </source>
</reference>
<evidence type="ECO:0000259" key="4">
    <source>
        <dbReference type="Pfam" id="PF04389"/>
    </source>
</evidence>
<dbReference type="EC" id="3.5.3.9" evidence="5"/>
<dbReference type="GO" id="GO:0047652">
    <property type="term" value="F:allantoate deiminase activity"/>
    <property type="evidence" value="ECO:0007669"/>
    <property type="project" value="UniProtKB-EC"/>
</dbReference>
<feature type="signal peptide" evidence="3">
    <location>
        <begin position="1"/>
        <end position="40"/>
    </location>
</feature>
<evidence type="ECO:0000256" key="1">
    <source>
        <dbReference type="ARBA" id="ARBA00022723"/>
    </source>
</evidence>
<dbReference type="Proteomes" id="UP000238479">
    <property type="component" value="Chromosome 1"/>
</dbReference>
<dbReference type="STRING" id="74649.A0A2P6S7I2"/>
<keyword evidence="2 5" id="KW-0378">Hydrolase</keyword>
<name>A0A2P6S7I2_ROSCH</name>
<dbReference type="InterPro" id="IPR007484">
    <property type="entry name" value="Peptidase_M28"/>
</dbReference>
<organism evidence="5 6">
    <name type="scientific">Rosa chinensis</name>
    <name type="common">China rose</name>
    <dbReference type="NCBI Taxonomy" id="74649"/>
    <lineage>
        <taxon>Eukaryota</taxon>
        <taxon>Viridiplantae</taxon>
        <taxon>Streptophyta</taxon>
        <taxon>Embryophyta</taxon>
        <taxon>Tracheophyta</taxon>
        <taxon>Spermatophyta</taxon>
        <taxon>Magnoliopsida</taxon>
        <taxon>eudicotyledons</taxon>
        <taxon>Gunneridae</taxon>
        <taxon>Pentapetalae</taxon>
        <taxon>rosids</taxon>
        <taxon>fabids</taxon>
        <taxon>Rosales</taxon>
        <taxon>Rosaceae</taxon>
        <taxon>Rosoideae</taxon>
        <taxon>Rosoideae incertae sedis</taxon>
        <taxon>Rosa</taxon>
    </lineage>
</organism>
<dbReference type="Gene3D" id="3.30.70.360">
    <property type="match status" value="1"/>
</dbReference>
<keyword evidence="3" id="KW-0732">Signal</keyword>
<keyword evidence="1" id="KW-0479">Metal-binding</keyword>
<dbReference type="PANTHER" id="PTHR32494">
    <property type="entry name" value="ALLANTOATE DEIMINASE-RELATED"/>
    <property type="match status" value="1"/>
</dbReference>